<keyword evidence="1" id="KW-1133">Transmembrane helix</keyword>
<feature type="chain" id="PRO_5046548259" description="CopC domain-containing protein" evidence="2">
    <location>
        <begin position="36"/>
        <end position="178"/>
    </location>
</feature>
<dbReference type="Proteomes" id="UP001160142">
    <property type="component" value="Unassembled WGS sequence"/>
</dbReference>
<accession>A0ABT6KPI5</accession>
<dbReference type="RefSeq" id="WP_322134201.1">
    <property type="nucleotide sequence ID" value="NZ_CP085036.1"/>
</dbReference>
<evidence type="ECO:0000313" key="3">
    <source>
        <dbReference type="EMBL" id="MDH6181905.1"/>
    </source>
</evidence>
<sequence length="178" mass="18298">MTTKTRRGKSKAQPGAIALAVAALLAWGAATPALAHGGPFELEFGQDGAGGISLIAHYLEDGHPVTEIMDPVATAVASDGTAVGPVRLISSPEGEGLWISPEPFLTEGTWDVTVSTTTPGTASSTMTMDVDIVTDDAAPDASTATGIPTWLIWTLVAAGVLFVALLAALFVVRRRRSS</sequence>
<gene>
    <name evidence="3" type="ORF">M2152_002087</name>
</gene>
<keyword evidence="2" id="KW-0732">Signal</keyword>
<dbReference type="EMBL" id="JARXVQ010000001">
    <property type="protein sequence ID" value="MDH6181905.1"/>
    <property type="molecule type" value="Genomic_DNA"/>
</dbReference>
<evidence type="ECO:0008006" key="5">
    <source>
        <dbReference type="Google" id="ProtNLM"/>
    </source>
</evidence>
<keyword evidence="1" id="KW-0472">Membrane</keyword>
<feature type="transmembrane region" description="Helical" evidence="1">
    <location>
        <begin position="150"/>
        <end position="172"/>
    </location>
</feature>
<keyword evidence="1" id="KW-0812">Transmembrane</keyword>
<organism evidence="3 4">
    <name type="scientific">Antiquaquibacter oligotrophicus</name>
    <dbReference type="NCBI Taxonomy" id="2880260"/>
    <lineage>
        <taxon>Bacteria</taxon>
        <taxon>Bacillati</taxon>
        <taxon>Actinomycetota</taxon>
        <taxon>Actinomycetes</taxon>
        <taxon>Micrococcales</taxon>
        <taxon>Microbacteriaceae</taxon>
        <taxon>Antiquaquibacter</taxon>
    </lineage>
</organism>
<comment type="caution">
    <text evidence="3">The sequence shown here is derived from an EMBL/GenBank/DDBJ whole genome shotgun (WGS) entry which is preliminary data.</text>
</comment>
<protein>
    <recommendedName>
        <fullName evidence="5">CopC domain-containing protein</fullName>
    </recommendedName>
</protein>
<name>A0ABT6KPI5_9MICO</name>
<evidence type="ECO:0000256" key="1">
    <source>
        <dbReference type="SAM" id="Phobius"/>
    </source>
</evidence>
<evidence type="ECO:0000256" key="2">
    <source>
        <dbReference type="SAM" id="SignalP"/>
    </source>
</evidence>
<evidence type="ECO:0000313" key="4">
    <source>
        <dbReference type="Proteomes" id="UP001160142"/>
    </source>
</evidence>
<keyword evidence="4" id="KW-1185">Reference proteome</keyword>
<feature type="signal peptide" evidence="2">
    <location>
        <begin position="1"/>
        <end position="35"/>
    </location>
</feature>
<proteinExistence type="predicted"/>
<reference evidence="3 4" key="1">
    <citation type="submission" date="2023-04" db="EMBL/GenBank/DDBJ databases">
        <title>Genome Encyclopedia of Bacteria and Archaea VI: Functional Genomics of Type Strains.</title>
        <authorList>
            <person name="Whitman W."/>
        </authorList>
    </citation>
    <scope>NUCLEOTIDE SEQUENCE [LARGE SCALE GENOMIC DNA]</scope>
    <source>
        <strain evidence="3 4">SG_E_30_P1</strain>
    </source>
</reference>